<name>A0A077FCU2_9PSED</name>
<dbReference type="CDD" id="cd00586">
    <property type="entry name" value="4HBT"/>
    <property type="match status" value="1"/>
</dbReference>
<evidence type="ECO:0000313" key="2">
    <source>
        <dbReference type="Proteomes" id="UP000028931"/>
    </source>
</evidence>
<dbReference type="InterPro" id="IPR029069">
    <property type="entry name" value="HotDog_dom_sf"/>
</dbReference>
<accession>A0A077FCU2</accession>
<protein>
    <submittedName>
        <fullName evidence="1">Thioesterase</fullName>
    </submittedName>
</protein>
<proteinExistence type="predicted"/>
<dbReference type="Gene3D" id="3.10.129.10">
    <property type="entry name" value="Hotdog Thioesterase"/>
    <property type="match status" value="1"/>
</dbReference>
<dbReference type="EMBL" id="CP009048">
    <property type="protein sequence ID" value="AIL62455.1"/>
    <property type="molecule type" value="Genomic_DNA"/>
</dbReference>
<dbReference type="RefSeq" id="WP_075226558.1">
    <property type="nucleotide sequence ID" value="NZ_CP009048.1"/>
</dbReference>
<gene>
    <name evidence="1" type="ORF">PSAKL28_32910</name>
</gene>
<evidence type="ECO:0000313" key="1">
    <source>
        <dbReference type="EMBL" id="AIL62455.1"/>
    </source>
</evidence>
<dbReference type="OrthoDB" id="21822at2"/>
<sequence length="148" mass="15888">MSSAVIVKRKVLFGDCDPEGIVYTPRFSYFVIEAVHDALSVWLSGPGLRTLLGFDLLPPARAFSLEFLHPVTWDDELSMKVSVSSVSLHSFTFLVEGNVAPGIKAFTASLTHVCVSPVTRKIIEVPEALRALLVPDECGESGALTAGG</sequence>
<dbReference type="eggNOG" id="COG0824">
    <property type="taxonomic scope" value="Bacteria"/>
</dbReference>
<dbReference type="AlphaFoldDB" id="A0A077FCU2"/>
<dbReference type="Pfam" id="PF13279">
    <property type="entry name" value="4HBT_2"/>
    <property type="match status" value="1"/>
</dbReference>
<dbReference type="Proteomes" id="UP000028931">
    <property type="component" value="Chromosome"/>
</dbReference>
<dbReference type="SUPFAM" id="SSF54637">
    <property type="entry name" value="Thioesterase/thiol ester dehydrase-isomerase"/>
    <property type="match status" value="1"/>
</dbReference>
<reference evidence="1 2" key="1">
    <citation type="submission" date="2014-07" db="EMBL/GenBank/DDBJ databases">
        <authorList>
            <person name="Lee K."/>
            <person name="Lim J.Y."/>
            <person name="Hwang I."/>
        </authorList>
    </citation>
    <scope>NUCLEOTIDE SEQUENCE [LARGE SCALE GENOMIC DNA]</scope>
    <source>
        <strain evidence="1 2">KL28</strain>
    </source>
</reference>
<dbReference type="KEGG" id="palk:PSAKL28_32910"/>
<dbReference type="HOGENOM" id="CLU_101141_5_2_6"/>
<organism evidence="1 2">
    <name type="scientific">Pseudomonas alkylphenolica</name>
    <dbReference type="NCBI Taxonomy" id="237609"/>
    <lineage>
        <taxon>Bacteria</taxon>
        <taxon>Pseudomonadati</taxon>
        <taxon>Pseudomonadota</taxon>
        <taxon>Gammaproteobacteria</taxon>
        <taxon>Pseudomonadales</taxon>
        <taxon>Pseudomonadaceae</taxon>
        <taxon>Pseudomonas</taxon>
    </lineage>
</organism>